<evidence type="ECO:0000313" key="2">
    <source>
        <dbReference type="EMBL" id="KAG0671042.1"/>
    </source>
</evidence>
<proteinExistence type="predicted"/>
<accession>A0A9P6WG10</accession>
<feature type="compositionally biased region" description="Low complexity" evidence="1">
    <location>
        <begin position="12"/>
        <end position="23"/>
    </location>
</feature>
<keyword evidence="3" id="KW-1185">Reference proteome</keyword>
<gene>
    <name evidence="2" type="ORF">C6P45_001329</name>
</gene>
<feature type="compositionally biased region" description="Polar residues" evidence="1">
    <location>
        <begin position="1"/>
        <end position="11"/>
    </location>
</feature>
<reference evidence="2 3" key="1">
    <citation type="submission" date="2020-11" db="EMBL/GenBank/DDBJ databases">
        <title>Kefir isolates.</title>
        <authorList>
            <person name="Marcisauskas S."/>
            <person name="Kim Y."/>
            <person name="Blasche S."/>
        </authorList>
    </citation>
    <scope>NUCLEOTIDE SEQUENCE [LARGE SCALE GENOMIC DNA]</scope>
    <source>
        <strain evidence="2 3">OG2</strain>
    </source>
</reference>
<feature type="region of interest" description="Disordered" evidence="1">
    <location>
        <begin position="1"/>
        <end position="23"/>
    </location>
</feature>
<dbReference type="Proteomes" id="UP000750334">
    <property type="component" value="Unassembled WGS sequence"/>
</dbReference>
<evidence type="ECO:0000256" key="1">
    <source>
        <dbReference type="SAM" id="MobiDB-lite"/>
    </source>
</evidence>
<comment type="caution">
    <text evidence="2">The sequence shown here is derived from an EMBL/GenBank/DDBJ whole genome shotgun (WGS) entry which is preliminary data.</text>
</comment>
<dbReference type="AlphaFoldDB" id="A0A9P6WG10"/>
<name>A0A9P6WG10_MAUEX</name>
<evidence type="ECO:0000313" key="3">
    <source>
        <dbReference type="Proteomes" id="UP000750334"/>
    </source>
</evidence>
<sequence length="288" mass="31898">MSPQRELSCTLSNHSNNSNQNSDNFSIKAIYEGQIPELTLSRPMSRGSINSNLSMTTKDNNICNNLQENNISSTKRVVIPSYTSSMLSNMTTISHNKLRKFSSSGSSCTNSNLEIHIVGPTPHSKLNTEDIFNDNISVTSTPGYPDTPMAPPMSLREKMKLLNIERNIPTIIDESTNGDPNALDTNLILHSNDMTTSQSMDNVLKYSNKSFHNHPLHHKLTPYTSNHGSTTLDTTITSNLQPFHLSDNVISSELDSIASTLGDDISYMRNFNKNTSQVISPVESFEEV</sequence>
<organism evidence="2 3">
    <name type="scientific">Maudiozyma exigua</name>
    <name type="common">Yeast</name>
    <name type="synonym">Kazachstania exigua</name>
    <dbReference type="NCBI Taxonomy" id="34358"/>
    <lineage>
        <taxon>Eukaryota</taxon>
        <taxon>Fungi</taxon>
        <taxon>Dikarya</taxon>
        <taxon>Ascomycota</taxon>
        <taxon>Saccharomycotina</taxon>
        <taxon>Saccharomycetes</taxon>
        <taxon>Saccharomycetales</taxon>
        <taxon>Saccharomycetaceae</taxon>
        <taxon>Maudiozyma</taxon>
    </lineage>
</organism>
<protein>
    <submittedName>
        <fullName evidence="2">Uncharacterized protein</fullName>
    </submittedName>
</protein>
<dbReference type="OrthoDB" id="3981113at2759"/>
<dbReference type="EMBL" id="PUHR01000016">
    <property type="protein sequence ID" value="KAG0671042.1"/>
    <property type="molecule type" value="Genomic_DNA"/>
</dbReference>